<dbReference type="STRING" id="91928.A0A0D1YTH7"/>
<dbReference type="HOGENOM" id="CLU_012153_0_0_1"/>
<feature type="compositionally biased region" description="Basic and acidic residues" evidence="1">
    <location>
        <begin position="8"/>
        <end position="21"/>
    </location>
</feature>
<dbReference type="SUPFAM" id="SSF51395">
    <property type="entry name" value="FMN-linked oxidoreductases"/>
    <property type="match status" value="1"/>
</dbReference>
<dbReference type="InterPro" id="IPR013785">
    <property type="entry name" value="Aldolase_TIM"/>
</dbReference>
<dbReference type="GO" id="GO:0010181">
    <property type="term" value="F:FMN binding"/>
    <property type="evidence" value="ECO:0007669"/>
    <property type="project" value="InterPro"/>
</dbReference>
<dbReference type="OrthoDB" id="276546at2759"/>
<evidence type="ECO:0000313" key="3">
    <source>
        <dbReference type="EMBL" id="KIW18511.1"/>
    </source>
</evidence>
<evidence type="ECO:0000313" key="4">
    <source>
        <dbReference type="Proteomes" id="UP000053328"/>
    </source>
</evidence>
<dbReference type="RefSeq" id="XP_016238727.1">
    <property type="nucleotide sequence ID" value="XM_016377157.1"/>
</dbReference>
<dbReference type="PANTHER" id="PTHR22893:SF91">
    <property type="entry name" value="NADPH DEHYDROGENASE 2-RELATED"/>
    <property type="match status" value="1"/>
</dbReference>
<dbReference type="InterPro" id="IPR001155">
    <property type="entry name" value="OxRdtase_FMN_N"/>
</dbReference>
<reference evidence="3 4" key="1">
    <citation type="submission" date="2015-01" db="EMBL/GenBank/DDBJ databases">
        <title>The Genome Sequence of Exophiala spinifera CBS89968.</title>
        <authorList>
            <consortium name="The Broad Institute Genomics Platform"/>
            <person name="Cuomo C."/>
            <person name="de Hoog S."/>
            <person name="Gorbushina A."/>
            <person name="Stielow B."/>
            <person name="Teixiera M."/>
            <person name="Abouelleil A."/>
            <person name="Chapman S.B."/>
            <person name="Priest M."/>
            <person name="Young S.K."/>
            <person name="Wortman J."/>
            <person name="Nusbaum C."/>
            <person name="Birren B."/>
        </authorList>
    </citation>
    <scope>NUCLEOTIDE SEQUENCE [LARGE SCALE GENOMIC DNA]</scope>
    <source>
        <strain evidence="3 4">CBS 89968</strain>
    </source>
</reference>
<dbReference type="EMBL" id="KN847493">
    <property type="protein sequence ID" value="KIW18511.1"/>
    <property type="molecule type" value="Genomic_DNA"/>
</dbReference>
<dbReference type="GeneID" id="27329882"/>
<evidence type="ECO:0000259" key="2">
    <source>
        <dbReference type="Pfam" id="PF00724"/>
    </source>
</evidence>
<dbReference type="Proteomes" id="UP000053328">
    <property type="component" value="Unassembled WGS sequence"/>
</dbReference>
<dbReference type="CDD" id="cd02933">
    <property type="entry name" value="OYE_like_FMN"/>
    <property type="match status" value="1"/>
</dbReference>
<accession>A0A0D1YTH7</accession>
<evidence type="ECO:0000256" key="1">
    <source>
        <dbReference type="SAM" id="MobiDB-lite"/>
    </source>
</evidence>
<protein>
    <recommendedName>
        <fullName evidence="2">NADH:flavin oxidoreductase/NADH oxidase N-terminal domain-containing protein</fullName>
    </recommendedName>
</protein>
<dbReference type="VEuPathDB" id="FungiDB:PV08_02799"/>
<gene>
    <name evidence="3" type="ORF">PV08_02799</name>
</gene>
<dbReference type="FunFam" id="3.20.20.70:FF:000138">
    <property type="entry name" value="NADPH dehydrogenase 1"/>
    <property type="match status" value="1"/>
</dbReference>
<proteinExistence type="predicted"/>
<name>A0A0D1YTH7_9EURO</name>
<organism evidence="3 4">
    <name type="scientific">Exophiala spinifera</name>
    <dbReference type="NCBI Taxonomy" id="91928"/>
    <lineage>
        <taxon>Eukaryota</taxon>
        <taxon>Fungi</taxon>
        <taxon>Dikarya</taxon>
        <taxon>Ascomycota</taxon>
        <taxon>Pezizomycotina</taxon>
        <taxon>Eurotiomycetes</taxon>
        <taxon>Chaetothyriomycetidae</taxon>
        <taxon>Chaetothyriales</taxon>
        <taxon>Herpotrichiellaceae</taxon>
        <taxon>Exophiala</taxon>
    </lineage>
</organism>
<dbReference type="Pfam" id="PF00724">
    <property type="entry name" value="Oxidored_FMN"/>
    <property type="match status" value="1"/>
</dbReference>
<sequence>MQGPYLDLPHKSSETDRKTAESRLFEPMRIGNIEIKHRIVMPALSRMRATVDHVPTDLMLEYYAQRAVVPGTLIITEANILSAEHSGYTNATGIWRPDQIAAWRKITHEIHNKGSFMFLQVMAMGRMADPNEAKREGFTIVGASSIPFVDGATVPKVMSVQDIKRTVQQFGQAAKNALEAGFDGIELLAGNGMLVEQFLQDMTNQRDDDYGGSVEKRSRFAIEVLHAMVDAVGDPRRVSVRLSPWSKFLGMGMQDLVPQYSDLIRKADAMHLAYLHVTESRVKGTEDVASSEKLDFAYQLFNGPVIVGGGYNGDLARNLVDQEYRDRNFAVSFGRHFIANPDLVSRIKRNLPMNPYRRDYFYTLQEPKGYTDYPYADELVMLTNSVPGEA</sequence>
<dbReference type="AlphaFoldDB" id="A0A0D1YTH7"/>
<dbReference type="GO" id="GO:0003959">
    <property type="term" value="F:NADPH dehydrogenase activity"/>
    <property type="evidence" value="ECO:0007669"/>
    <property type="project" value="TreeGrafter"/>
</dbReference>
<keyword evidence="4" id="KW-1185">Reference proteome</keyword>
<dbReference type="InterPro" id="IPR045247">
    <property type="entry name" value="Oye-like"/>
</dbReference>
<dbReference type="Gene3D" id="3.20.20.70">
    <property type="entry name" value="Aldolase class I"/>
    <property type="match status" value="1"/>
</dbReference>
<feature type="region of interest" description="Disordered" evidence="1">
    <location>
        <begin position="1"/>
        <end position="21"/>
    </location>
</feature>
<dbReference type="PANTHER" id="PTHR22893">
    <property type="entry name" value="NADH OXIDOREDUCTASE-RELATED"/>
    <property type="match status" value="1"/>
</dbReference>
<feature type="domain" description="NADH:flavin oxidoreductase/NADH oxidase N-terminal" evidence="2">
    <location>
        <begin position="24"/>
        <end position="354"/>
    </location>
</feature>